<dbReference type="Proteomes" id="UP001324115">
    <property type="component" value="Unassembled WGS sequence"/>
</dbReference>
<comment type="caution">
    <text evidence="2">The sequence shown here is derived from an EMBL/GenBank/DDBJ whole genome shotgun (WGS) entry which is preliminary data.</text>
</comment>
<gene>
    <name evidence="2" type="ORF">RGQ29_010251</name>
</gene>
<feature type="transmembrane region" description="Helical" evidence="1">
    <location>
        <begin position="6"/>
        <end position="24"/>
    </location>
</feature>
<sequence>MVIAILFAGIGVLLVIICCFWRKFSLLKSINFGRRNTGSSRGKSLVLQN</sequence>
<evidence type="ECO:0000313" key="2">
    <source>
        <dbReference type="EMBL" id="KAK4600528.1"/>
    </source>
</evidence>
<reference evidence="2 3" key="1">
    <citation type="journal article" date="2023" name="G3 (Bethesda)">
        <title>A haplotype-resolved chromosome-scale genome for Quercus rubra L. provides insights into the genetics of adaptive traits for red oak species.</title>
        <authorList>
            <person name="Kapoor B."/>
            <person name="Jenkins J."/>
            <person name="Schmutz J."/>
            <person name="Zhebentyayeva T."/>
            <person name="Kuelheim C."/>
            <person name="Coggeshall M."/>
            <person name="Heim C."/>
            <person name="Lasky J.R."/>
            <person name="Leites L."/>
            <person name="Islam-Faridi N."/>
            <person name="Romero-Severson J."/>
            <person name="DeLeo V.L."/>
            <person name="Lucas S.M."/>
            <person name="Lazic D."/>
            <person name="Gailing O."/>
            <person name="Carlson J."/>
            <person name="Staton M."/>
        </authorList>
    </citation>
    <scope>NUCLEOTIDE SEQUENCE [LARGE SCALE GENOMIC DNA]</scope>
    <source>
        <strain evidence="2">Pseudo-F2</strain>
    </source>
</reference>
<dbReference type="EMBL" id="JAXUIC010000002">
    <property type="protein sequence ID" value="KAK4600528.1"/>
    <property type="molecule type" value="Genomic_DNA"/>
</dbReference>
<evidence type="ECO:0000256" key="1">
    <source>
        <dbReference type="SAM" id="Phobius"/>
    </source>
</evidence>
<keyword evidence="1" id="KW-0472">Membrane</keyword>
<keyword evidence="1" id="KW-1133">Transmembrane helix</keyword>
<dbReference type="AlphaFoldDB" id="A0AAN7FUI4"/>
<proteinExistence type="predicted"/>
<protein>
    <submittedName>
        <fullName evidence="2">Uncharacterized protein</fullName>
    </submittedName>
</protein>
<keyword evidence="3" id="KW-1185">Reference proteome</keyword>
<accession>A0AAN7FUI4</accession>
<organism evidence="2 3">
    <name type="scientific">Quercus rubra</name>
    <name type="common">Northern red oak</name>
    <name type="synonym">Quercus borealis</name>
    <dbReference type="NCBI Taxonomy" id="3512"/>
    <lineage>
        <taxon>Eukaryota</taxon>
        <taxon>Viridiplantae</taxon>
        <taxon>Streptophyta</taxon>
        <taxon>Embryophyta</taxon>
        <taxon>Tracheophyta</taxon>
        <taxon>Spermatophyta</taxon>
        <taxon>Magnoliopsida</taxon>
        <taxon>eudicotyledons</taxon>
        <taxon>Gunneridae</taxon>
        <taxon>Pentapetalae</taxon>
        <taxon>rosids</taxon>
        <taxon>fabids</taxon>
        <taxon>Fagales</taxon>
        <taxon>Fagaceae</taxon>
        <taxon>Quercus</taxon>
    </lineage>
</organism>
<name>A0AAN7FUI4_QUERU</name>
<evidence type="ECO:0000313" key="3">
    <source>
        <dbReference type="Proteomes" id="UP001324115"/>
    </source>
</evidence>
<keyword evidence="1" id="KW-0812">Transmembrane</keyword>